<keyword evidence="5" id="KW-0547">Nucleotide-binding</keyword>
<dbReference type="PANTHER" id="PTHR22969:SF15">
    <property type="entry name" value="FI05319P"/>
    <property type="match status" value="1"/>
</dbReference>
<evidence type="ECO:0000256" key="8">
    <source>
        <dbReference type="SAM" id="MobiDB-lite"/>
    </source>
</evidence>
<dbReference type="Gene3D" id="3.10.20.90">
    <property type="entry name" value="Phosphatidylinositol 3-kinase Catalytic Subunit, Chain A, domain 1"/>
    <property type="match status" value="1"/>
</dbReference>
<keyword evidence="11" id="KW-1185">Reference proteome</keyword>
<evidence type="ECO:0000256" key="2">
    <source>
        <dbReference type="ARBA" id="ARBA00022490"/>
    </source>
</evidence>
<keyword evidence="7" id="KW-0067">ATP-binding</keyword>
<evidence type="ECO:0000313" key="11">
    <source>
        <dbReference type="Proteomes" id="UP000735302"/>
    </source>
</evidence>
<name>A0AAV3YN07_9GAST</name>
<dbReference type="InterPro" id="IPR041309">
    <property type="entry name" value="TBK1_CC1"/>
</dbReference>
<feature type="region of interest" description="Disordered" evidence="8">
    <location>
        <begin position="650"/>
        <end position="670"/>
    </location>
</feature>
<dbReference type="Proteomes" id="UP000735302">
    <property type="component" value="Unassembled WGS sequence"/>
</dbReference>
<evidence type="ECO:0000256" key="5">
    <source>
        <dbReference type="ARBA" id="ARBA00022741"/>
    </source>
</evidence>
<dbReference type="GO" id="GO:0004674">
    <property type="term" value="F:protein serine/threonine kinase activity"/>
    <property type="evidence" value="ECO:0007669"/>
    <property type="project" value="UniProtKB-KW"/>
</dbReference>
<dbReference type="PANTHER" id="PTHR22969">
    <property type="entry name" value="IKB KINASE"/>
    <property type="match status" value="1"/>
</dbReference>
<evidence type="ECO:0000259" key="9">
    <source>
        <dbReference type="Pfam" id="PF18394"/>
    </source>
</evidence>
<evidence type="ECO:0000313" key="10">
    <source>
        <dbReference type="EMBL" id="GFN84469.1"/>
    </source>
</evidence>
<feature type="domain" description="TANK-binding kinase 1 coiled-coil" evidence="9">
    <location>
        <begin position="375"/>
        <end position="628"/>
    </location>
</feature>
<sequence length="746" mass="85479">MATDLLLQFVKQKAISEASNLYILEFQRRSRQKDRADLMIGEAARSYLSEQKEVLPNTAVKFFEVVRAFYSSSLSYIFEKLPLNDQLLRHAKVLNVEKRKSQFFQSVCFLAERFLCLKPDMEKAEIQFAKYQMAALEGIATERVDKVWAAISKLQDFSIGTPKQKYAELAQFMMAICCLPQGNADSERIFSLVRKNETEQWALMSWKLLSGIITIKCDLISKSECCFQQTVSSSVLDKLLVTPFLASLLENDPNKVLSFEEFFAQVDDITHRIPYDVFCPSTFSLLRVYTKPRDDMSLLRQLITDQTDILGGTQLLMHDGKVLKEESRVSVASLLTQVSAENPIIVFNRLPEYKMFRKPTYGSFLELPPETSSDDYPLCKRNFAVLLSVKNCVKSLMQKNNLLTKAVKMYSSYVNQKSSRLHLSVSHVKHSCSESKLWREQLFAFLDIQVNLFKSLATSNLRPTNIDITGRINVLETLQQTGQRECQQLNATLQSKLEQALSLLQNIQSGQAMDLEWKPGIGCVPQDRCIEKMEVMLQKLQKILSSFREDRNKRQLNNNDEQIHRFDKNKMKEICVTAQTLVEDDCTTKSAQLFKAFKQAYSRAVQIHDSGERLEGLVKDILHMQERLVEKLRVCGRQCIQQSESCMQALGQSTSKPTNGDGPGKKEAWPENRLEGQQLNTNGTSRQMRLDLVLDRLQTTRTSLEELTALLNENTSIMERFHMLQNQDGSEDLKSWEYVPIPTPKQ</sequence>
<keyword evidence="6 10" id="KW-0418">Kinase</keyword>
<dbReference type="InterPro" id="IPR051180">
    <property type="entry name" value="IKK"/>
</dbReference>
<dbReference type="Gene3D" id="1.20.1270.420">
    <property type="match status" value="1"/>
</dbReference>
<evidence type="ECO:0000256" key="3">
    <source>
        <dbReference type="ARBA" id="ARBA00022527"/>
    </source>
</evidence>
<protein>
    <submittedName>
        <fullName evidence="10">Serine/threonine-protein kinase tbk1-like</fullName>
    </submittedName>
</protein>
<evidence type="ECO:0000256" key="7">
    <source>
        <dbReference type="ARBA" id="ARBA00022840"/>
    </source>
</evidence>
<gene>
    <name evidence="10" type="ORF">PoB_001097500</name>
</gene>
<accession>A0AAV3YN07</accession>
<keyword evidence="3" id="KW-0723">Serine/threonine-protein kinase</keyword>
<dbReference type="GO" id="GO:0005524">
    <property type="term" value="F:ATP binding"/>
    <property type="evidence" value="ECO:0007669"/>
    <property type="project" value="UniProtKB-KW"/>
</dbReference>
<dbReference type="EMBL" id="BLXT01001319">
    <property type="protein sequence ID" value="GFN84469.1"/>
    <property type="molecule type" value="Genomic_DNA"/>
</dbReference>
<dbReference type="CDD" id="cd12219">
    <property type="entry name" value="Ubl_TBK1_like"/>
    <property type="match status" value="1"/>
</dbReference>
<proteinExistence type="predicted"/>
<comment type="subcellular location">
    <subcellularLocation>
        <location evidence="1">Cytoplasm</location>
    </subcellularLocation>
</comment>
<evidence type="ECO:0000256" key="1">
    <source>
        <dbReference type="ARBA" id="ARBA00004496"/>
    </source>
</evidence>
<evidence type="ECO:0000256" key="6">
    <source>
        <dbReference type="ARBA" id="ARBA00022777"/>
    </source>
</evidence>
<reference evidence="10 11" key="1">
    <citation type="journal article" date="2021" name="Elife">
        <title>Chloroplast acquisition without the gene transfer in kleptoplastic sea slugs, Plakobranchus ocellatus.</title>
        <authorList>
            <person name="Maeda T."/>
            <person name="Takahashi S."/>
            <person name="Yoshida T."/>
            <person name="Shimamura S."/>
            <person name="Takaki Y."/>
            <person name="Nagai Y."/>
            <person name="Toyoda A."/>
            <person name="Suzuki Y."/>
            <person name="Arimoto A."/>
            <person name="Ishii H."/>
            <person name="Satoh N."/>
            <person name="Nishiyama T."/>
            <person name="Hasebe M."/>
            <person name="Maruyama T."/>
            <person name="Minagawa J."/>
            <person name="Obokata J."/>
            <person name="Shigenobu S."/>
        </authorList>
    </citation>
    <scope>NUCLEOTIDE SEQUENCE [LARGE SCALE GENOMIC DNA]</scope>
</reference>
<dbReference type="Pfam" id="PF18394">
    <property type="entry name" value="TBK1_CCD1"/>
    <property type="match status" value="1"/>
</dbReference>
<comment type="caution">
    <text evidence="10">The sequence shown here is derived from an EMBL/GenBank/DDBJ whole genome shotgun (WGS) entry which is preliminary data.</text>
</comment>
<keyword evidence="4" id="KW-0808">Transferase</keyword>
<keyword evidence="2" id="KW-0963">Cytoplasm</keyword>
<evidence type="ECO:0000256" key="4">
    <source>
        <dbReference type="ARBA" id="ARBA00022679"/>
    </source>
</evidence>
<organism evidence="10 11">
    <name type="scientific">Plakobranchus ocellatus</name>
    <dbReference type="NCBI Taxonomy" id="259542"/>
    <lineage>
        <taxon>Eukaryota</taxon>
        <taxon>Metazoa</taxon>
        <taxon>Spiralia</taxon>
        <taxon>Lophotrochozoa</taxon>
        <taxon>Mollusca</taxon>
        <taxon>Gastropoda</taxon>
        <taxon>Heterobranchia</taxon>
        <taxon>Euthyneura</taxon>
        <taxon>Panpulmonata</taxon>
        <taxon>Sacoglossa</taxon>
        <taxon>Placobranchoidea</taxon>
        <taxon>Plakobranchidae</taxon>
        <taxon>Plakobranchus</taxon>
    </lineage>
</organism>
<dbReference type="GO" id="GO:0005737">
    <property type="term" value="C:cytoplasm"/>
    <property type="evidence" value="ECO:0007669"/>
    <property type="project" value="UniProtKB-SubCell"/>
</dbReference>
<dbReference type="AlphaFoldDB" id="A0AAV3YN07"/>